<name>A0A6C0L2C8_9ZZZZ</name>
<dbReference type="EMBL" id="MN741030">
    <property type="protein sequence ID" value="QHU23496.1"/>
    <property type="molecule type" value="Genomic_DNA"/>
</dbReference>
<evidence type="ECO:0000313" key="1">
    <source>
        <dbReference type="EMBL" id="QHU23496.1"/>
    </source>
</evidence>
<proteinExistence type="predicted"/>
<sequence>MVKGGDKVGKKEGGGPFFYRLIKFEMIS</sequence>
<dbReference type="AlphaFoldDB" id="A0A6C0L2C8"/>
<reference evidence="1" key="1">
    <citation type="journal article" date="2020" name="Nature">
        <title>Giant virus diversity and host interactions through global metagenomics.</title>
        <authorList>
            <person name="Schulz F."/>
            <person name="Roux S."/>
            <person name="Paez-Espino D."/>
            <person name="Jungbluth S."/>
            <person name="Walsh D.A."/>
            <person name="Denef V.J."/>
            <person name="McMahon K.D."/>
            <person name="Konstantinidis K.T."/>
            <person name="Eloe-Fadrosh E.A."/>
            <person name="Kyrpides N.C."/>
            <person name="Woyke T."/>
        </authorList>
    </citation>
    <scope>NUCLEOTIDE SEQUENCE</scope>
    <source>
        <strain evidence="1">GVMAG-S-ERX555907-94</strain>
    </source>
</reference>
<protein>
    <submittedName>
        <fullName evidence="1">Uncharacterized protein</fullName>
    </submittedName>
</protein>
<organism evidence="1">
    <name type="scientific">viral metagenome</name>
    <dbReference type="NCBI Taxonomy" id="1070528"/>
    <lineage>
        <taxon>unclassified sequences</taxon>
        <taxon>metagenomes</taxon>
        <taxon>organismal metagenomes</taxon>
    </lineage>
</organism>
<accession>A0A6C0L2C8</accession>